<evidence type="ECO:0000256" key="16">
    <source>
        <dbReference type="SAM" id="SignalP"/>
    </source>
</evidence>
<dbReference type="Gene3D" id="3.10.200.10">
    <property type="entry name" value="Alpha carbonic anhydrase"/>
    <property type="match status" value="1"/>
</dbReference>
<feature type="chain" id="PRO_5047472665" description="Carbonic anhydrase 6" evidence="16">
    <location>
        <begin position="18"/>
        <end position="331"/>
    </location>
</feature>
<comment type="catalytic activity">
    <reaction evidence="15">
        <text>hydrogencarbonate + H(+) = CO2 + H2O</text>
        <dbReference type="Rhea" id="RHEA:10748"/>
        <dbReference type="ChEBI" id="CHEBI:15377"/>
        <dbReference type="ChEBI" id="CHEBI:15378"/>
        <dbReference type="ChEBI" id="CHEBI:16526"/>
        <dbReference type="ChEBI" id="CHEBI:17544"/>
        <dbReference type="EC" id="4.2.1.1"/>
    </reaction>
</comment>
<dbReference type="RefSeq" id="XP_005353736.1">
    <property type="nucleotide sequence ID" value="XM_005353679.2"/>
</dbReference>
<organism evidence="18 19">
    <name type="scientific">Microtus ochrogaster</name>
    <name type="common">Prairie vole</name>
    <dbReference type="NCBI Taxonomy" id="79684"/>
    <lineage>
        <taxon>Eukaryota</taxon>
        <taxon>Metazoa</taxon>
        <taxon>Chordata</taxon>
        <taxon>Craniata</taxon>
        <taxon>Vertebrata</taxon>
        <taxon>Euteleostomi</taxon>
        <taxon>Mammalia</taxon>
        <taxon>Eutheria</taxon>
        <taxon>Euarchontoglires</taxon>
        <taxon>Glires</taxon>
        <taxon>Rodentia</taxon>
        <taxon>Myomorpha</taxon>
        <taxon>Muroidea</taxon>
        <taxon>Cricetidae</taxon>
        <taxon>Arvicolinae</taxon>
        <taxon>Microtus</taxon>
    </lineage>
</organism>
<dbReference type="SMART" id="SM01057">
    <property type="entry name" value="Carb_anhydrase"/>
    <property type="match status" value="1"/>
</dbReference>
<evidence type="ECO:0000256" key="6">
    <source>
        <dbReference type="ARBA" id="ARBA00022525"/>
    </source>
</evidence>
<proteinExistence type="inferred from homology"/>
<dbReference type="GeneID" id="102001636"/>
<accession>A0ABM0KVP1</accession>
<dbReference type="InterPro" id="IPR001148">
    <property type="entry name" value="CA_dom"/>
</dbReference>
<keyword evidence="18" id="KW-1185">Reference proteome</keyword>
<gene>
    <name evidence="19" type="primary">Ca6</name>
</gene>
<keyword evidence="8" id="KW-0862">Zinc</keyword>
<dbReference type="PANTHER" id="PTHR18952">
    <property type="entry name" value="CARBONIC ANHYDRASE"/>
    <property type="match status" value="1"/>
</dbReference>
<name>A0ABM0KVP1_MICOH</name>
<evidence type="ECO:0000256" key="9">
    <source>
        <dbReference type="ARBA" id="ARBA00023157"/>
    </source>
</evidence>
<evidence type="ECO:0000256" key="8">
    <source>
        <dbReference type="ARBA" id="ARBA00022833"/>
    </source>
</evidence>
<evidence type="ECO:0000256" key="10">
    <source>
        <dbReference type="ARBA" id="ARBA00023180"/>
    </source>
</evidence>
<dbReference type="PANTHER" id="PTHR18952:SF110">
    <property type="entry name" value="CARBONIC ANHYDRASE 6"/>
    <property type="match status" value="1"/>
</dbReference>
<dbReference type="PROSITE" id="PS51144">
    <property type="entry name" value="ALPHA_CA_2"/>
    <property type="match status" value="1"/>
</dbReference>
<evidence type="ECO:0000256" key="12">
    <source>
        <dbReference type="ARBA" id="ARBA00025355"/>
    </source>
</evidence>
<dbReference type="Proteomes" id="UP000694915">
    <property type="component" value="Chromosome 10"/>
</dbReference>
<evidence type="ECO:0000259" key="17">
    <source>
        <dbReference type="PROSITE" id="PS51144"/>
    </source>
</evidence>
<keyword evidence="11" id="KW-0456">Lyase</keyword>
<evidence type="ECO:0000256" key="1">
    <source>
        <dbReference type="ARBA" id="ARBA00001947"/>
    </source>
</evidence>
<feature type="signal peptide" evidence="16">
    <location>
        <begin position="1"/>
        <end position="17"/>
    </location>
</feature>
<dbReference type="Pfam" id="PF00194">
    <property type="entry name" value="Carb_anhydrase"/>
    <property type="match status" value="1"/>
</dbReference>
<evidence type="ECO:0000313" key="18">
    <source>
        <dbReference type="Proteomes" id="UP000694915"/>
    </source>
</evidence>
<keyword evidence="10" id="KW-0325">Glycoprotein</keyword>
<evidence type="ECO:0000256" key="4">
    <source>
        <dbReference type="ARBA" id="ARBA00012925"/>
    </source>
</evidence>
<evidence type="ECO:0000256" key="7">
    <source>
        <dbReference type="ARBA" id="ARBA00022723"/>
    </source>
</evidence>
<dbReference type="InterPro" id="IPR023561">
    <property type="entry name" value="Carbonic_anhydrase_a-class"/>
</dbReference>
<keyword evidence="7" id="KW-0479">Metal-binding</keyword>
<dbReference type="EC" id="4.2.1.1" evidence="4"/>
<sequence>MRVLVTVVSLFFLGIQAETHWTYSGGSLEESDWPRAYPDCGGQRQSPINLQSKKVKFNQFLKPLTLSGYEEDGLEFSMTNNGHTVQIALPSTMSLKDSKSTLYKAEQMHFHWGGDFAEISGSEHTVDGIRRVTEIHFVHYNSKYENFDEAKSQPDGLAVLAALVEINEYEENTYYSPLISELPNIQYTGQITTLKNTNIYNLMPRDTFHYYTYEGSLTTPPCTENVKWFVLHDTVKLSKTQVENMENTIKNDHNETLHNIYRKTQALNERVVQANFPDFFSKNPDWYSSIDAGLYDEHPVDTGLVGHHRIKTDENLANHAGPKKIKKRKHN</sequence>
<evidence type="ECO:0000256" key="15">
    <source>
        <dbReference type="ARBA" id="ARBA00048348"/>
    </source>
</evidence>
<keyword evidence="6" id="KW-0964">Secreted</keyword>
<keyword evidence="16" id="KW-0732">Signal</keyword>
<dbReference type="SUPFAM" id="SSF51069">
    <property type="entry name" value="Carbonic anhydrase"/>
    <property type="match status" value="1"/>
</dbReference>
<comment type="cofactor">
    <cofactor evidence="1">
        <name>Zn(2+)</name>
        <dbReference type="ChEBI" id="CHEBI:29105"/>
    </cofactor>
</comment>
<keyword evidence="9" id="KW-1015">Disulfide bond</keyword>
<evidence type="ECO:0000256" key="14">
    <source>
        <dbReference type="ARBA" id="ARBA00032196"/>
    </source>
</evidence>
<reference evidence="19" key="1">
    <citation type="submission" date="2025-08" db="UniProtKB">
        <authorList>
            <consortium name="RefSeq"/>
        </authorList>
    </citation>
    <scope>IDENTIFICATION</scope>
</reference>
<evidence type="ECO:0000256" key="2">
    <source>
        <dbReference type="ARBA" id="ARBA00004613"/>
    </source>
</evidence>
<evidence type="ECO:0000313" key="19">
    <source>
        <dbReference type="RefSeq" id="XP_005353736.1"/>
    </source>
</evidence>
<dbReference type="InterPro" id="IPR036398">
    <property type="entry name" value="CA_dom_sf"/>
</dbReference>
<evidence type="ECO:0000256" key="13">
    <source>
        <dbReference type="ARBA" id="ARBA00031549"/>
    </source>
</evidence>
<evidence type="ECO:0000256" key="5">
    <source>
        <dbReference type="ARBA" id="ARBA00014200"/>
    </source>
</evidence>
<comment type="subcellular location">
    <subcellularLocation>
        <location evidence="2">Secreted</location>
    </subcellularLocation>
</comment>
<protein>
    <recommendedName>
        <fullName evidence="5">Carbonic anhydrase 6</fullName>
        <ecNumber evidence="4">4.2.1.1</ecNumber>
    </recommendedName>
    <alternativeName>
        <fullName evidence="13">Carbonate dehydratase VI</fullName>
    </alternativeName>
    <alternativeName>
        <fullName evidence="14">Carbonic anhydrase VI</fullName>
    </alternativeName>
</protein>
<comment type="similarity">
    <text evidence="3">Belongs to the alpha-carbonic anhydrase family.</text>
</comment>
<evidence type="ECO:0000256" key="11">
    <source>
        <dbReference type="ARBA" id="ARBA00023239"/>
    </source>
</evidence>
<evidence type="ECO:0000256" key="3">
    <source>
        <dbReference type="ARBA" id="ARBA00010718"/>
    </source>
</evidence>
<feature type="domain" description="Alpha-carbonic anhydrase" evidence="17">
    <location>
        <begin position="19"/>
        <end position="276"/>
    </location>
</feature>
<comment type="function">
    <text evidence="12">Reversible hydration of carbon dioxide. Its role in saliva is unknown.</text>
</comment>